<reference evidence="1 2" key="1">
    <citation type="submission" date="2017-02" db="EMBL/GenBank/DDBJ databases">
        <authorList>
            <person name="Peterson S.W."/>
        </authorList>
    </citation>
    <scope>NUCLEOTIDE SEQUENCE [LARGE SCALE GENOMIC DNA]</scope>
    <source>
        <strain evidence="1">159469</strain>
    </source>
</reference>
<proteinExistence type="predicted"/>
<gene>
    <name evidence="1" type="ORF">BZZ03_05030</name>
</gene>
<accession>A0A252CDD0</accession>
<dbReference type="EMBL" id="MUIZ01000003">
    <property type="protein sequence ID" value="OUK04369.1"/>
    <property type="molecule type" value="Genomic_DNA"/>
</dbReference>
<protein>
    <submittedName>
        <fullName evidence="1">Uncharacterized protein</fullName>
    </submittedName>
</protein>
<dbReference type="AlphaFoldDB" id="A0A252CDD0"/>
<dbReference type="Proteomes" id="UP000194606">
    <property type="component" value="Unassembled WGS sequence"/>
</dbReference>
<sequence length="62" mass="7611">MGIARTKQQISVIFEKPLSLVNYELATMRKNINFKEYIFDSRYKKQTYVNMYGYYKYLNYCE</sequence>
<organism evidence="1 2">
    <name type="scientific">Lactococcus petauri</name>
    <dbReference type="NCBI Taxonomy" id="1940789"/>
    <lineage>
        <taxon>Bacteria</taxon>
        <taxon>Bacillati</taxon>
        <taxon>Bacillota</taxon>
        <taxon>Bacilli</taxon>
        <taxon>Lactobacillales</taxon>
        <taxon>Streptococcaceae</taxon>
        <taxon>Lactococcus</taxon>
    </lineage>
</organism>
<dbReference type="RefSeq" id="WP_086582699.1">
    <property type="nucleotide sequence ID" value="NZ_JAQEKU010000049.1"/>
</dbReference>
<name>A0A252CDD0_9LACT</name>
<evidence type="ECO:0000313" key="1">
    <source>
        <dbReference type="EMBL" id="OUK04369.1"/>
    </source>
</evidence>
<comment type="caution">
    <text evidence="1">The sequence shown here is derived from an EMBL/GenBank/DDBJ whole genome shotgun (WGS) entry which is preliminary data.</text>
</comment>
<evidence type="ECO:0000313" key="2">
    <source>
        <dbReference type="Proteomes" id="UP000194606"/>
    </source>
</evidence>